<dbReference type="Proteomes" id="UP000177202">
    <property type="component" value="Unassembled WGS sequence"/>
</dbReference>
<name>A0A1G2UML9_9BACT</name>
<dbReference type="SMART" id="SM00507">
    <property type="entry name" value="HNHc"/>
    <property type="match status" value="1"/>
</dbReference>
<sequence length="162" mass="19269">MGIIGCDYCGKEFYRKPSHILSAEKHYCSSICQHAGRKKGQIIKCEYCGNKAYKSLKDLNRSKYNKFFCTIVCRNKWYGKESRREKHPNWKGGKFSYKEALRRSDMEQKCFLCRNADPRILAVHHIDQNRKNNDITNLMWLCHNCHFLVHHYSRESNKISKK</sequence>
<evidence type="ECO:0000313" key="3">
    <source>
        <dbReference type="Proteomes" id="UP000177202"/>
    </source>
</evidence>
<accession>A0A1G2UML9</accession>
<proteinExistence type="predicted"/>
<dbReference type="AlphaFoldDB" id="A0A1G2UML9"/>
<protein>
    <recommendedName>
        <fullName evidence="1">HNH nuclease domain-containing protein</fullName>
    </recommendedName>
</protein>
<gene>
    <name evidence="2" type="ORF">A3H60_01040</name>
</gene>
<evidence type="ECO:0000259" key="1">
    <source>
        <dbReference type="SMART" id="SM00507"/>
    </source>
</evidence>
<organism evidence="2 3">
    <name type="scientific">Candidatus Zambryskibacteria bacterium RIFCSPLOWO2_02_FULL_44_12b</name>
    <dbReference type="NCBI Taxonomy" id="1802772"/>
    <lineage>
        <taxon>Bacteria</taxon>
        <taxon>Candidatus Zambryskiibacteriota</taxon>
    </lineage>
</organism>
<comment type="caution">
    <text evidence="2">The sequence shown here is derived from an EMBL/GenBank/DDBJ whole genome shotgun (WGS) entry which is preliminary data.</text>
</comment>
<evidence type="ECO:0000313" key="2">
    <source>
        <dbReference type="EMBL" id="OHB10644.1"/>
    </source>
</evidence>
<dbReference type="InterPro" id="IPR003615">
    <property type="entry name" value="HNH_nuc"/>
</dbReference>
<dbReference type="STRING" id="1802772.A3H60_01040"/>
<reference evidence="2 3" key="1">
    <citation type="journal article" date="2016" name="Nat. Commun.">
        <title>Thousands of microbial genomes shed light on interconnected biogeochemical processes in an aquifer system.</title>
        <authorList>
            <person name="Anantharaman K."/>
            <person name="Brown C.T."/>
            <person name="Hug L.A."/>
            <person name="Sharon I."/>
            <person name="Castelle C.J."/>
            <person name="Probst A.J."/>
            <person name="Thomas B.C."/>
            <person name="Singh A."/>
            <person name="Wilkins M.J."/>
            <person name="Karaoz U."/>
            <person name="Brodie E.L."/>
            <person name="Williams K.H."/>
            <person name="Hubbard S.S."/>
            <person name="Banfield J.F."/>
        </authorList>
    </citation>
    <scope>NUCLEOTIDE SEQUENCE [LARGE SCALE GENOMIC DNA]</scope>
</reference>
<dbReference type="EMBL" id="MHWP01000011">
    <property type="protein sequence ID" value="OHB10644.1"/>
    <property type="molecule type" value="Genomic_DNA"/>
</dbReference>
<dbReference type="CDD" id="cd00085">
    <property type="entry name" value="HNHc"/>
    <property type="match status" value="1"/>
</dbReference>
<feature type="domain" description="HNH nuclease" evidence="1">
    <location>
        <begin position="96"/>
        <end position="147"/>
    </location>
</feature>